<feature type="transmembrane region" description="Helical" evidence="1">
    <location>
        <begin position="41"/>
        <end position="61"/>
    </location>
</feature>
<dbReference type="EMBL" id="JAUBDI010000008">
    <property type="protein sequence ID" value="MDW0113582.1"/>
    <property type="molecule type" value="Genomic_DNA"/>
</dbReference>
<accession>A0ABU4GB44</accession>
<evidence type="ECO:0000256" key="1">
    <source>
        <dbReference type="SAM" id="Phobius"/>
    </source>
</evidence>
<dbReference type="Pfam" id="PF04070">
    <property type="entry name" value="DUF378"/>
    <property type="match status" value="1"/>
</dbReference>
<comment type="caution">
    <text evidence="2">The sequence shown here is derived from an EMBL/GenBank/DDBJ whole genome shotgun (WGS) entry which is preliminary data.</text>
</comment>
<reference evidence="2 3" key="1">
    <citation type="submission" date="2023-06" db="EMBL/GenBank/DDBJ databases">
        <title>Sporosarcina sp. nov., isolated from Korean traditional fermented seafood 'Jeotgal'.</title>
        <authorList>
            <person name="Yang A.I."/>
            <person name="Shin N.-R."/>
        </authorList>
    </citation>
    <scope>NUCLEOTIDE SEQUENCE [LARGE SCALE GENOMIC DNA]</scope>
    <source>
        <strain evidence="2 3">KCTC13119</strain>
    </source>
</reference>
<dbReference type="Proteomes" id="UP001282284">
    <property type="component" value="Unassembled WGS sequence"/>
</dbReference>
<dbReference type="InterPro" id="IPR007211">
    <property type="entry name" value="DUF378"/>
</dbReference>
<name>A0ABU4GB44_9BACL</name>
<evidence type="ECO:0000313" key="2">
    <source>
        <dbReference type="EMBL" id="MDW0113582.1"/>
    </source>
</evidence>
<keyword evidence="1" id="KW-1133">Transmembrane helix</keyword>
<dbReference type="RefSeq" id="WP_317944021.1">
    <property type="nucleotide sequence ID" value="NZ_JAUBDI010000008.1"/>
</dbReference>
<protein>
    <submittedName>
        <fullName evidence="2">DUF378 domain-containing protein</fullName>
    </submittedName>
</protein>
<keyword evidence="1" id="KW-0472">Membrane</keyword>
<keyword evidence="3" id="KW-1185">Reference proteome</keyword>
<dbReference type="PANTHER" id="PTHR37304:SF1">
    <property type="entry name" value="MEMBRANE PROTEIN"/>
    <property type="match status" value="1"/>
</dbReference>
<evidence type="ECO:0000313" key="3">
    <source>
        <dbReference type="Proteomes" id="UP001282284"/>
    </source>
</evidence>
<dbReference type="PANTHER" id="PTHR37304">
    <property type="entry name" value="MEMBRANE PROTEIN-RELATED"/>
    <property type="match status" value="1"/>
</dbReference>
<proteinExistence type="predicted"/>
<feature type="transmembrane region" description="Helical" evidence="1">
    <location>
        <begin position="7"/>
        <end position="29"/>
    </location>
</feature>
<gene>
    <name evidence="2" type="ORF">QT711_10315</name>
</gene>
<organism evidence="2 3">
    <name type="scientific">Sporosarcina saromensis</name>
    <dbReference type="NCBI Taxonomy" id="359365"/>
    <lineage>
        <taxon>Bacteria</taxon>
        <taxon>Bacillati</taxon>
        <taxon>Bacillota</taxon>
        <taxon>Bacilli</taxon>
        <taxon>Bacillales</taxon>
        <taxon>Caryophanaceae</taxon>
        <taxon>Sporosarcina</taxon>
    </lineage>
</organism>
<keyword evidence="1" id="KW-0812">Transmembrane</keyword>
<sequence>MEKIKRVALAITIIGALNWGVVGLFSYDVVAQFAGGYAKPLARFFFVLIGISGLLSLGLLFEHWRYEERETNTLAGTEEA</sequence>